<gene>
    <name evidence="2" type="ORF">Hamer_G002483</name>
</gene>
<comment type="caution">
    <text evidence="2">The sequence shown here is derived from an EMBL/GenBank/DDBJ whole genome shotgun (WGS) entry which is preliminary data.</text>
</comment>
<name>A0A8J5K1P1_HOMAM</name>
<keyword evidence="2" id="KW-0540">Nuclease</keyword>
<accession>A0A8J5K1P1</accession>
<dbReference type="InterPro" id="IPR036397">
    <property type="entry name" value="RNaseH_sf"/>
</dbReference>
<evidence type="ECO:0000313" key="3">
    <source>
        <dbReference type="Proteomes" id="UP000747542"/>
    </source>
</evidence>
<protein>
    <submittedName>
        <fullName evidence="2">Putative DDE superfamily endonuclease domain-containing protein 68</fullName>
    </submittedName>
</protein>
<dbReference type="InterPro" id="IPR038717">
    <property type="entry name" value="Tc1-like_DDE_dom"/>
</dbReference>
<keyword evidence="3" id="KW-1185">Reference proteome</keyword>
<dbReference type="GO" id="GO:0003676">
    <property type="term" value="F:nucleic acid binding"/>
    <property type="evidence" value="ECO:0007669"/>
    <property type="project" value="InterPro"/>
</dbReference>
<evidence type="ECO:0000313" key="2">
    <source>
        <dbReference type="EMBL" id="KAG7168435.1"/>
    </source>
</evidence>
<organism evidence="2 3">
    <name type="scientific">Homarus americanus</name>
    <name type="common">American lobster</name>
    <dbReference type="NCBI Taxonomy" id="6706"/>
    <lineage>
        <taxon>Eukaryota</taxon>
        <taxon>Metazoa</taxon>
        <taxon>Ecdysozoa</taxon>
        <taxon>Arthropoda</taxon>
        <taxon>Crustacea</taxon>
        <taxon>Multicrustacea</taxon>
        <taxon>Malacostraca</taxon>
        <taxon>Eumalacostraca</taxon>
        <taxon>Eucarida</taxon>
        <taxon>Decapoda</taxon>
        <taxon>Pleocyemata</taxon>
        <taxon>Astacidea</taxon>
        <taxon>Nephropoidea</taxon>
        <taxon>Nephropidae</taxon>
        <taxon>Homarus</taxon>
    </lineage>
</organism>
<dbReference type="GO" id="GO:0004519">
    <property type="term" value="F:endonuclease activity"/>
    <property type="evidence" value="ECO:0007669"/>
    <property type="project" value="UniProtKB-KW"/>
</dbReference>
<keyword evidence="2" id="KW-0255">Endonuclease</keyword>
<dbReference type="AlphaFoldDB" id="A0A8J5K1P1"/>
<keyword evidence="2" id="KW-0378">Hydrolase</keyword>
<dbReference type="EMBL" id="JAHLQT010020073">
    <property type="protein sequence ID" value="KAG7168435.1"/>
    <property type="molecule type" value="Genomic_DNA"/>
</dbReference>
<proteinExistence type="predicted"/>
<dbReference type="Pfam" id="PF13358">
    <property type="entry name" value="DDE_3"/>
    <property type="match status" value="1"/>
</dbReference>
<feature type="domain" description="Tc1-like transposase DDE" evidence="1">
    <location>
        <begin position="21"/>
        <end position="136"/>
    </location>
</feature>
<evidence type="ECO:0000259" key="1">
    <source>
        <dbReference type="Pfam" id="PF13358"/>
    </source>
</evidence>
<reference evidence="2" key="1">
    <citation type="journal article" date="2021" name="Sci. Adv.">
        <title>The American lobster genome reveals insights on longevity, neural, and immune adaptations.</title>
        <authorList>
            <person name="Polinski J.M."/>
            <person name="Zimin A.V."/>
            <person name="Clark K.F."/>
            <person name="Kohn A.B."/>
            <person name="Sadowski N."/>
            <person name="Timp W."/>
            <person name="Ptitsyn A."/>
            <person name="Khanna P."/>
            <person name="Romanova D.Y."/>
            <person name="Williams P."/>
            <person name="Greenwood S.J."/>
            <person name="Moroz L.L."/>
            <person name="Walt D.R."/>
            <person name="Bodnar A.G."/>
        </authorList>
    </citation>
    <scope>NUCLEOTIDE SEQUENCE</scope>
    <source>
        <strain evidence="2">GMGI-L3</strain>
    </source>
</reference>
<dbReference type="Gene3D" id="3.30.420.10">
    <property type="entry name" value="Ribonuclease H-like superfamily/Ribonuclease H"/>
    <property type="match status" value="1"/>
</dbReference>
<sequence length="136" mass="15226">MKAACVAFAQYMYEDGIHKQRVYVDEAGYNLYTYRTYGRVPRGQFVNRIVVGQLGSNVTLIVAISNLAGLFHYEIHITSVTKEVFKNFMTSLDSVLGPEAAVILMDNAPCPAGIEQEFEDRVIKNLPPHSPFLNPI</sequence>
<dbReference type="Proteomes" id="UP000747542">
    <property type="component" value="Unassembled WGS sequence"/>
</dbReference>